<keyword evidence="1" id="KW-1133">Transmembrane helix</keyword>
<feature type="transmembrane region" description="Helical" evidence="1">
    <location>
        <begin position="109"/>
        <end position="127"/>
    </location>
</feature>
<dbReference type="OrthoDB" id="1798014at2"/>
<dbReference type="EMBL" id="VTET01000009">
    <property type="protein sequence ID" value="TYS69309.1"/>
    <property type="molecule type" value="Genomic_DNA"/>
</dbReference>
<sequence>MKKFFRYFIWTIVIGFIYYAGLRYELHLLNEAQMNYNFWPQVIFAALFPILIGILLRLPKLIKEIQQKKSWSVNWMKLLAVGLPTLYVALVPLLSLTSLFRYIPFVMDIIHLDLATLAGVVFGYVLLDSLKEE</sequence>
<name>A0A5D4T207_9BACI</name>
<dbReference type="Proteomes" id="UP000324517">
    <property type="component" value="Unassembled WGS sequence"/>
</dbReference>
<accession>A0A5D4T207</accession>
<dbReference type="AlphaFoldDB" id="A0A5D4T207"/>
<evidence type="ECO:0000313" key="2">
    <source>
        <dbReference type="EMBL" id="TYS69309.1"/>
    </source>
</evidence>
<feature type="transmembrane region" description="Helical" evidence="1">
    <location>
        <begin position="38"/>
        <end position="58"/>
    </location>
</feature>
<feature type="transmembrane region" description="Helical" evidence="1">
    <location>
        <begin position="78"/>
        <end position="103"/>
    </location>
</feature>
<organism evidence="2 3">
    <name type="scientific">Sutcliffiella horikoshii</name>
    <dbReference type="NCBI Taxonomy" id="79883"/>
    <lineage>
        <taxon>Bacteria</taxon>
        <taxon>Bacillati</taxon>
        <taxon>Bacillota</taxon>
        <taxon>Bacilli</taxon>
        <taxon>Bacillales</taxon>
        <taxon>Bacillaceae</taxon>
        <taxon>Sutcliffiella</taxon>
    </lineage>
</organism>
<feature type="transmembrane region" description="Helical" evidence="1">
    <location>
        <begin position="7"/>
        <end position="26"/>
    </location>
</feature>
<comment type="caution">
    <text evidence="2">The sequence shown here is derived from an EMBL/GenBank/DDBJ whole genome shotgun (WGS) entry which is preliminary data.</text>
</comment>
<reference evidence="2 3" key="1">
    <citation type="submission" date="2019-08" db="EMBL/GenBank/DDBJ databases">
        <title>Bacillus genomes from the desert of Cuatro Cienegas, Coahuila.</title>
        <authorList>
            <person name="Olmedo-Alvarez G."/>
        </authorList>
    </citation>
    <scope>NUCLEOTIDE SEQUENCE [LARGE SCALE GENOMIC DNA]</scope>
    <source>
        <strain evidence="2 3">CH98b_3T</strain>
    </source>
</reference>
<gene>
    <name evidence="2" type="ORF">FZC75_17290</name>
</gene>
<keyword evidence="1" id="KW-0472">Membrane</keyword>
<protein>
    <submittedName>
        <fullName evidence="2">Uncharacterized protein</fullName>
    </submittedName>
</protein>
<keyword evidence="1" id="KW-0812">Transmembrane</keyword>
<evidence type="ECO:0000256" key="1">
    <source>
        <dbReference type="SAM" id="Phobius"/>
    </source>
</evidence>
<dbReference type="RefSeq" id="WP_148980168.1">
    <property type="nucleotide sequence ID" value="NZ_JBNILM010000008.1"/>
</dbReference>
<proteinExistence type="predicted"/>
<evidence type="ECO:0000313" key="3">
    <source>
        <dbReference type="Proteomes" id="UP000324517"/>
    </source>
</evidence>